<proteinExistence type="predicted"/>
<sequence length="52" mass="5835">LSTRLAESLDHDTYSTQALEDDDALPAEYQYGATHRDPARDGTINLDDDPER</sequence>
<evidence type="ECO:0000313" key="3">
    <source>
        <dbReference type="Proteomes" id="UP000265618"/>
    </source>
</evidence>
<evidence type="ECO:0000256" key="1">
    <source>
        <dbReference type="SAM" id="MobiDB-lite"/>
    </source>
</evidence>
<reference evidence="2 3" key="1">
    <citation type="journal article" date="2018" name="PLoS ONE">
        <title>The draft genome of Kipferlia bialata reveals reductive genome evolution in fornicate parasites.</title>
        <authorList>
            <person name="Tanifuji G."/>
            <person name="Takabayashi S."/>
            <person name="Kume K."/>
            <person name="Takagi M."/>
            <person name="Nakayama T."/>
            <person name="Kamikawa R."/>
            <person name="Inagaki Y."/>
            <person name="Hashimoto T."/>
        </authorList>
    </citation>
    <scope>NUCLEOTIDE SEQUENCE [LARGE SCALE GENOMIC DNA]</scope>
    <source>
        <strain evidence="2">NY0173</strain>
    </source>
</reference>
<protein>
    <submittedName>
        <fullName evidence="2">Uncharacterized protein</fullName>
    </submittedName>
</protein>
<dbReference type="Proteomes" id="UP000265618">
    <property type="component" value="Unassembled WGS sequence"/>
</dbReference>
<gene>
    <name evidence="2" type="ORF">KIPB_016196</name>
</gene>
<feature type="region of interest" description="Disordered" evidence="1">
    <location>
        <begin position="1"/>
        <end position="52"/>
    </location>
</feature>
<dbReference type="AlphaFoldDB" id="A0A9K3DBJ0"/>
<dbReference type="EMBL" id="BDIP01009687">
    <property type="protein sequence ID" value="GIQ92431.1"/>
    <property type="molecule type" value="Genomic_DNA"/>
</dbReference>
<organism evidence="2 3">
    <name type="scientific">Kipferlia bialata</name>
    <dbReference type="NCBI Taxonomy" id="797122"/>
    <lineage>
        <taxon>Eukaryota</taxon>
        <taxon>Metamonada</taxon>
        <taxon>Carpediemonas-like organisms</taxon>
        <taxon>Kipferlia</taxon>
    </lineage>
</organism>
<evidence type="ECO:0000313" key="2">
    <source>
        <dbReference type="EMBL" id="GIQ92431.1"/>
    </source>
</evidence>
<comment type="caution">
    <text evidence="2">The sequence shown here is derived from an EMBL/GenBank/DDBJ whole genome shotgun (WGS) entry which is preliminary data.</text>
</comment>
<keyword evidence="3" id="KW-1185">Reference proteome</keyword>
<accession>A0A9K3DBJ0</accession>
<feature type="non-terminal residue" evidence="2">
    <location>
        <position position="1"/>
    </location>
</feature>
<name>A0A9K3DBJ0_9EUKA</name>